<feature type="transmembrane region" description="Helical" evidence="12">
    <location>
        <begin position="54"/>
        <end position="78"/>
    </location>
</feature>
<dbReference type="InterPro" id="IPR020537">
    <property type="entry name" value="ATP_synth_F0_csu_DDCD_BS"/>
</dbReference>
<keyword evidence="12" id="KW-1003">Cell membrane</keyword>
<dbReference type="PANTHER" id="PTHR10031">
    <property type="entry name" value="ATP SYNTHASE LIPID-BINDING PROTEIN, MITOCHONDRIAL"/>
    <property type="match status" value="1"/>
</dbReference>
<keyword evidence="15" id="KW-1185">Reference proteome</keyword>
<dbReference type="InterPro" id="IPR035921">
    <property type="entry name" value="F/V-ATP_Csub_sf"/>
</dbReference>
<comment type="function">
    <text evidence="12">Key component of the F(0) channel; it plays a direct role in translocation across the membrane. A homomeric c-ring of between 10-14 subunits forms the central stalk rotor element with the F(1) delta and epsilon subunits.</text>
</comment>
<evidence type="ECO:0000256" key="11">
    <source>
        <dbReference type="ARBA" id="ARBA00023310"/>
    </source>
</evidence>
<dbReference type="OrthoDB" id="9811093at2"/>
<keyword evidence="10 12" id="KW-0472">Membrane</keyword>
<dbReference type="STRING" id="86105.NF27_HJ00350"/>
<dbReference type="GO" id="GO:0045259">
    <property type="term" value="C:proton-transporting ATP synthase complex"/>
    <property type="evidence" value="ECO:0007669"/>
    <property type="project" value="UniProtKB-KW"/>
</dbReference>
<evidence type="ECO:0000256" key="10">
    <source>
        <dbReference type="ARBA" id="ARBA00023136"/>
    </source>
</evidence>
<keyword evidence="11 12" id="KW-0066">ATP synthesis</keyword>
<keyword evidence="6 12" id="KW-0375">Hydrogen ion transport</keyword>
<dbReference type="InterPro" id="IPR038662">
    <property type="entry name" value="ATP_synth_F0_csu_sf"/>
</dbReference>
<keyword evidence="9 12" id="KW-0446">Lipid-binding</keyword>
<evidence type="ECO:0000256" key="6">
    <source>
        <dbReference type="ARBA" id="ARBA00022781"/>
    </source>
</evidence>
<keyword evidence="8 12" id="KW-0406">Ion transport</keyword>
<comment type="function">
    <text evidence="12">F(1)F(0) ATP synthase produces ATP from ADP in the presence of a proton or sodium gradient. F-type ATPases consist of two structural domains, F(1) containing the extramembraneous catalytic core and F(0) containing the membrane proton channel, linked together by a central stalk and a peripheral stalk. During catalysis, ATP synthesis in the catalytic domain of F(1) is coupled via a rotary mechanism of the central stalk subunits to proton translocation.</text>
</comment>
<keyword evidence="4 12" id="KW-0138">CF(0)</keyword>
<evidence type="ECO:0000256" key="4">
    <source>
        <dbReference type="ARBA" id="ARBA00022547"/>
    </source>
</evidence>
<evidence type="ECO:0000256" key="7">
    <source>
        <dbReference type="ARBA" id="ARBA00022989"/>
    </source>
</evidence>
<sequence>METEGINIGLKYIGVGLSALGMLGAALGVGNIFVGLLNGISRNPSVESKLTRSAFIGAALSEAMGLFAFLIALMLLFVV</sequence>
<evidence type="ECO:0000256" key="2">
    <source>
        <dbReference type="ARBA" id="ARBA00006704"/>
    </source>
</evidence>
<dbReference type="InterPro" id="IPR000454">
    <property type="entry name" value="ATP_synth_F0_csu"/>
</dbReference>
<dbReference type="InterPro" id="IPR002379">
    <property type="entry name" value="ATPase_proteolipid_c-like_dom"/>
</dbReference>
<dbReference type="Pfam" id="PF00137">
    <property type="entry name" value="ATP-synt_C"/>
    <property type="match status" value="1"/>
</dbReference>
<evidence type="ECO:0000259" key="13">
    <source>
        <dbReference type="Pfam" id="PF00137"/>
    </source>
</evidence>
<accession>A0A0C1MRC2</accession>
<reference evidence="14 15" key="1">
    <citation type="submission" date="2014-11" db="EMBL/GenBank/DDBJ databases">
        <title>A Rickettsiales Symbiont of Amoebae With Ancient Features.</title>
        <authorList>
            <person name="Schulz F."/>
            <person name="Martijn J."/>
            <person name="Wascher F."/>
            <person name="Kostanjsek R."/>
            <person name="Ettema T.J."/>
            <person name="Horn M."/>
        </authorList>
    </citation>
    <scope>NUCLEOTIDE SEQUENCE [LARGE SCALE GENOMIC DNA]</scope>
    <source>
        <strain evidence="14 15">UWC36</strain>
    </source>
</reference>
<comment type="similarity">
    <text evidence="2 12">Belongs to the ATPase C chain family.</text>
</comment>
<evidence type="ECO:0000256" key="3">
    <source>
        <dbReference type="ARBA" id="ARBA00022448"/>
    </source>
</evidence>
<gene>
    <name evidence="12" type="primary">atpE</name>
    <name evidence="14" type="ORF">NF27_HJ00350</name>
</gene>
<dbReference type="HAMAP" id="MF_01396">
    <property type="entry name" value="ATP_synth_c_bact"/>
    <property type="match status" value="1"/>
</dbReference>
<evidence type="ECO:0000256" key="12">
    <source>
        <dbReference type="HAMAP-Rule" id="MF_01396"/>
    </source>
</evidence>
<organism evidence="14 15">
    <name type="scientific">Candidatus Jidaibacter acanthamoebae</name>
    <dbReference type="NCBI Taxonomy" id="86105"/>
    <lineage>
        <taxon>Bacteria</taxon>
        <taxon>Pseudomonadati</taxon>
        <taxon>Pseudomonadota</taxon>
        <taxon>Alphaproteobacteria</taxon>
        <taxon>Rickettsiales</taxon>
        <taxon>Candidatus Midichloriaceae</taxon>
        <taxon>Candidatus Jidaibacter</taxon>
    </lineage>
</organism>
<evidence type="ECO:0000256" key="9">
    <source>
        <dbReference type="ARBA" id="ARBA00023121"/>
    </source>
</evidence>
<name>A0A0C1MRC2_9RICK</name>
<dbReference type="GO" id="GO:0046933">
    <property type="term" value="F:proton-transporting ATP synthase activity, rotational mechanism"/>
    <property type="evidence" value="ECO:0007669"/>
    <property type="project" value="UniProtKB-UniRule"/>
</dbReference>
<evidence type="ECO:0000313" key="15">
    <source>
        <dbReference type="Proteomes" id="UP000031258"/>
    </source>
</evidence>
<dbReference type="GO" id="GO:0033177">
    <property type="term" value="C:proton-transporting two-sector ATPase complex, proton-transporting domain"/>
    <property type="evidence" value="ECO:0007669"/>
    <property type="project" value="InterPro"/>
</dbReference>
<feature type="site" description="Reversibly protonated during proton transport" evidence="12">
    <location>
        <position position="62"/>
    </location>
</feature>
<dbReference type="PRINTS" id="PR00124">
    <property type="entry name" value="ATPASEC"/>
</dbReference>
<dbReference type="GO" id="GO:0005886">
    <property type="term" value="C:plasma membrane"/>
    <property type="evidence" value="ECO:0007669"/>
    <property type="project" value="UniProtKB-SubCell"/>
</dbReference>
<comment type="caution">
    <text evidence="14">The sequence shown here is derived from an EMBL/GenBank/DDBJ whole genome shotgun (WGS) entry which is preliminary data.</text>
</comment>
<dbReference type="CDD" id="cd18182">
    <property type="entry name" value="ATP-synt_Fo_c_ATP5G3"/>
    <property type="match status" value="1"/>
</dbReference>
<dbReference type="PANTHER" id="PTHR10031:SF0">
    <property type="entry name" value="ATPASE PROTEIN 9"/>
    <property type="match status" value="1"/>
</dbReference>
<dbReference type="Proteomes" id="UP000031258">
    <property type="component" value="Unassembled WGS sequence"/>
</dbReference>
<evidence type="ECO:0000256" key="5">
    <source>
        <dbReference type="ARBA" id="ARBA00022692"/>
    </source>
</evidence>
<feature type="transmembrane region" description="Helical" evidence="12">
    <location>
        <begin position="12"/>
        <end position="34"/>
    </location>
</feature>
<evidence type="ECO:0000313" key="14">
    <source>
        <dbReference type="EMBL" id="KIE04582.1"/>
    </source>
</evidence>
<dbReference type="GO" id="GO:0008289">
    <property type="term" value="F:lipid binding"/>
    <property type="evidence" value="ECO:0007669"/>
    <property type="project" value="UniProtKB-KW"/>
</dbReference>
<evidence type="ECO:0000256" key="1">
    <source>
        <dbReference type="ARBA" id="ARBA00004141"/>
    </source>
</evidence>
<comment type="subcellular location">
    <subcellularLocation>
        <location evidence="12">Cell membrane</location>
        <topology evidence="12">Multi-pass membrane protein</topology>
    </subcellularLocation>
    <subcellularLocation>
        <location evidence="1">Membrane</location>
        <topology evidence="1">Multi-pass membrane protein</topology>
    </subcellularLocation>
</comment>
<dbReference type="PROSITE" id="PS00605">
    <property type="entry name" value="ATPASE_C"/>
    <property type="match status" value="1"/>
</dbReference>
<dbReference type="AlphaFoldDB" id="A0A0C1MRC2"/>
<keyword evidence="3 12" id="KW-0813">Transport</keyword>
<proteinExistence type="inferred from homology"/>
<keyword evidence="7 12" id="KW-1133">Transmembrane helix</keyword>
<dbReference type="NCBIfam" id="NF005733">
    <property type="entry name" value="PRK07558.1"/>
    <property type="match status" value="1"/>
</dbReference>
<dbReference type="EMBL" id="JSWE01000180">
    <property type="protein sequence ID" value="KIE04582.1"/>
    <property type="molecule type" value="Genomic_DNA"/>
</dbReference>
<keyword evidence="5 12" id="KW-0812">Transmembrane</keyword>
<feature type="domain" description="V-ATPase proteolipid subunit C-like" evidence="13">
    <location>
        <begin position="13"/>
        <end position="75"/>
    </location>
</feature>
<evidence type="ECO:0000256" key="8">
    <source>
        <dbReference type="ARBA" id="ARBA00023065"/>
    </source>
</evidence>
<dbReference type="SUPFAM" id="SSF81333">
    <property type="entry name" value="F1F0 ATP synthase subunit C"/>
    <property type="match status" value="1"/>
</dbReference>
<dbReference type="Gene3D" id="1.20.20.10">
    <property type="entry name" value="F1F0 ATP synthase subunit C"/>
    <property type="match status" value="1"/>
</dbReference>
<protein>
    <recommendedName>
        <fullName evidence="12">ATP synthase subunit c</fullName>
    </recommendedName>
    <alternativeName>
        <fullName evidence="12">ATP synthase F(0) sector subunit c</fullName>
    </alternativeName>
    <alternativeName>
        <fullName evidence="12">F-type ATPase subunit c</fullName>
        <shortName evidence="12">F-ATPase subunit c</shortName>
    </alternativeName>
    <alternativeName>
        <fullName evidence="12">Lipid-binding protein</fullName>
    </alternativeName>
</protein>
<dbReference type="RefSeq" id="WP_038540108.1">
    <property type="nucleotide sequence ID" value="NZ_JSWE01000180.1"/>
</dbReference>